<evidence type="ECO:0000259" key="1">
    <source>
        <dbReference type="PROSITE" id="PS50943"/>
    </source>
</evidence>
<sequence length="149" mass="17022">MDVDILNKTKAYAPITDKYLSGYTFSEETGTDSYLKENELFMGDIFMWDDSMKSTVMLNFGESVKDIMKRKGITQEQLAFDLGVDRSTLREYLDPDKQFTLAHVVGICIALKLPYDISEMMVSKAGLSLNGRMRHHIVYRGFLRVANTL</sequence>
<dbReference type="PROSITE" id="PS50943">
    <property type="entry name" value="HTH_CROC1"/>
    <property type="match status" value="1"/>
</dbReference>
<keyword evidence="3" id="KW-1185">Reference proteome</keyword>
<dbReference type="Pfam" id="PF01381">
    <property type="entry name" value="HTH_3"/>
    <property type="match status" value="1"/>
</dbReference>
<reference evidence="2 3" key="1">
    <citation type="journal article" date="2012" name="BMC Microbiol.">
        <title>Complete genome sequence of Enterococcus faecium strain TX16 and comparative genomic analysis of Enterococcus faecium genomes.</title>
        <authorList>
            <person name="Qin X."/>
            <person name="Galloway-Pena J.R."/>
            <person name="Sillanpaa J."/>
            <person name="Hyeob Roh J."/>
            <person name="Nallapareddy S.R."/>
            <person name="Chowdhury S."/>
            <person name="Bourgogne A."/>
            <person name="Choudhury T."/>
            <person name="Munzy D.M."/>
            <person name="Buhay C.J."/>
            <person name="Ding Y."/>
            <person name="Dugan-Rocha S."/>
            <person name="Liu W."/>
            <person name="Kovar C."/>
            <person name="Sodergren E."/>
            <person name="Highlander S."/>
            <person name="Petrosino J.F."/>
            <person name="Worley K.C."/>
            <person name="Gibbs R.A."/>
            <person name="Weinstock G.M."/>
            <person name="Murray B.E."/>
        </authorList>
    </citation>
    <scope>NUCLEOTIDE SEQUENCE [LARGE SCALE GENOMIC DNA]</scope>
    <source>
        <strain evidence="3">ATCC BAA-472 / TX0016 / DO</strain>
    </source>
</reference>
<dbReference type="Gene3D" id="1.10.260.40">
    <property type="entry name" value="lambda repressor-like DNA-binding domains"/>
    <property type="match status" value="1"/>
</dbReference>
<proteinExistence type="predicted"/>
<evidence type="ECO:0000313" key="3">
    <source>
        <dbReference type="Proteomes" id="UP000005269"/>
    </source>
</evidence>
<name>Q3XWE3_ENTFD</name>
<dbReference type="HOGENOM" id="CLU_146594_0_0_9"/>
<dbReference type="EMBL" id="CP003583">
    <property type="protein sequence ID" value="AFK59560.1"/>
    <property type="molecule type" value="Genomic_DNA"/>
</dbReference>
<dbReference type="GO" id="GO:0003677">
    <property type="term" value="F:DNA binding"/>
    <property type="evidence" value="ECO:0007669"/>
    <property type="project" value="InterPro"/>
</dbReference>
<dbReference type="InterPro" id="IPR001387">
    <property type="entry name" value="Cro/C1-type_HTH"/>
</dbReference>
<accession>Q3XWE3</accession>
<feature type="domain" description="HTH cro/C1-type" evidence="1">
    <location>
        <begin position="64"/>
        <end position="118"/>
    </location>
</feature>
<evidence type="ECO:0000313" key="2">
    <source>
        <dbReference type="EMBL" id="AFK59560.1"/>
    </source>
</evidence>
<dbReference type="AlphaFoldDB" id="Q3XWE3"/>
<dbReference type="CDD" id="cd00093">
    <property type="entry name" value="HTH_XRE"/>
    <property type="match status" value="1"/>
</dbReference>
<organism evidence="2 3">
    <name type="scientific">Enterococcus faecium (strain ATCC BAA-472 / TX0016 / DO)</name>
    <dbReference type="NCBI Taxonomy" id="333849"/>
    <lineage>
        <taxon>Bacteria</taxon>
        <taxon>Bacillati</taxon>
        <taxon>Bacillota</taxon>
        <taxon>Bacilli</taxon>
        <taxon>Lactobacillales</taxon>
        <taxon>Enterococcaceae</taxon>
        <taxon>Enterococcus</taxon>
    </lineage>
</organism>
<dbReference type="SMART" id="SM00530">
    <property type="entry name" value="HTH_XRE"/>
    <property type="match status" value="1"/>
</dbReference>
<protein>
    <submittedName>
        <fullName evidence="2">DNA binding protein</fullName>
    </submittedName>
</protein>
<dbReference type="SUPFAM" id="SSF47413">
    <property type="entry name" value="lambda repressor-like DNA-binding domains"/>
    <property type="match status" value="1"/>
</dbReference>
<dbReference type="InterPro" id="IPR010982">
    <property type="entry name" value="Lambda_DNA-bd_dom_sf"/>
</dbReference>
<dbReference type="KEGG" id="efu:HMPREF0351_11936"/>
<gene>
    <name evidence="2" type="ORF">HMPREF0351_11936</name>
</gene>
<dbReference type="Proteomes" id="UP000005269">
    <property type="component" value="Chromosome"/>
</dbReference>